<organism evidence="3 4">
    <name type="scientific">Mycena chlorophos</name>
    <name type="common">Agaric fungus</name>
    <name type="synonym">Agaricus chlorophos</name>
    <dbReference type="NCBI Taxonomy" id="658473"/>
    <lineage>
        <taxon>Eukaryota</taxon>
        <taxon>Fungi</taxon>
        <taxon>Dikarya</taxon>
        <taxon>Basidiomycota</taxon>
        <taxon>Agaricomycotina</taxon>
        <taxon>Agaricomycetes</taxon>
        <taxon>Agaricomycetidae</taxon>
        <taxon>Agaricales</taxon>
        <taxon>Marasmiineae</taxon>
        <taxon>Mycenaceae</taxon>
        <taxon>Mycena</taxon>
    </lineage>
</organism>
<dbReference type="InterPro" id="IPR045339">
    <property type="entry name" value="DUF6534"/>
</dbReference>
<keyword evidence="1" id="KW-0812">Transmembrane</keyword>
<dbReference type="PANTHER" id="PTHR40465">
    <property type="entry name" value="CHROMOSOME 1, WHOLE GENOME SHOTGUN SEQUENCE"/>
    <property type="match status" value="1"/>
</dbReference>
<dbReference type="Proteomes" id="UP000815677">
    <property type="component" value="Unassembled WGS sequence"/>
</dbReference>
<feature type="transmembrane region" description="Helical" evidence="1">
    <location>
        <begin position="44"/>
        <end position="68"/>
    </location>
</feature>
<feature type="transmembrane region" description="Helical" evidence="1">
    <location>
        <begin position="115"/>
        <end position="142"/>
    </location>
</feature>
<dbReference type="Pfam" id="PF20152">
    <property type="entry name" value="DUF6534"/>
    <property type="match status" value="1"/>
</dbReference>
<feature type="transmembrane region" description="Helical" evidence="1">
    <location>
        <begin position="224"/>
        <end position="245"/>
    </location>
</feature>
<feature type="transmembrane region" description="Helical" evidence="1">
    <location>
        <begin position="198"/>
        <end position="218"/>
    </location>
</feature>
<keyword evidence="4" id="KW-1185">Reference proteome</keyword>
<keyword evidence="1" id="KW-0472">Membrane</keyword>
<evidence type="ECO:0000259" key="2">
    <source>
        <dbReference type="Pfam" id="PF20152"/>
    </source>
</evidence>
<evidence type="ECO:0000313" key="3">
    <source>
        <dbReference type="EMBL" id="GAT51729.1"/>
    </source>
</evidence>
<dbReference type="EMBL" id="DF847316">
    <property type="protein sequence ID" value="GAT51729.1"/>
    <property type="molecule type" value="Genomic_DNA"/>
</dbReference>
<feature type="transmembrane region" description="Helical" evidence="1">
    <location>
        <begin position="80"/>
        <end position="103"/>
    </location>
</feature>
<name>A0ABQ0LMC0_MYCCL</name>
<feature type="transmembrane region" description="Helical" evidence="1">
    <location>
        <begin position="154"/>
        <end position="178"/>
    </location>
</feature>
<evidence type="ECO:0000256" key="1">
    <source>
        <dbReference type="SAM" id="Phobius"/>
    </source>
</evidence>
<gene>
    <name evidence="3" type="ORF">MCHLO_08845</name>
</gene>
<reference evidence="3" key="1">
    <citation type="submission" date="2014-09" db="EMBL/GenBank/DDBJ databases">
        <title>Genome sequence of the luminous mushroom Mycena chlorophos for searching fungal bioluminescence genes.</title>
        <authorList>
            <person name="Tanaka Y."/>
            <person name="Kasuga D."/>
            <person name="Oba Y."/>
            <person name="Hase S."/>
            <person name="Sato K."/>
            <person name="Oba Y."/>
            <person name="Sakakibara Y."/>
        </authorList>
    </citation>
    <scope>NUCLEOTIDE SEQUENCE</scope>
</reference>
<accession>A0ABQ0LMC0</accession>
<proteinExistence type="predicted"/>
<feature type="transmembrane region" description="Helical" evidence="1">
    <location>
        <begin position="6"/>
        <end position="32"/>
    </location>
</feature>
<evidence type="ECO:0000313" key="4">
    <source>
        <dbReference type="Proteomes" id="UP000815677"/>
    </source>
</evidence>
<protein>
    <recommendedName>
        <fullName evidence="2">DUF6534 domain-containing protein</fullName>
    </recommendedName>
</protein>
<keyword evidence="1" id="KW-1133">Transmembrane helix</keyword>
<dbReference type="PANTHER" id="PTHR40465:SF1">
    <property type="entry name" value="DUF6534 DOMAIN-CONTAINING PROTEIN"/>
    <property type="match status" value="1"/>
</dbReference>
<sequence>MSIPSTLGALLLGAFFASVFGGMVNLQSMLYYRSYKKDPTPIRALILVTWVLDNIHTAFVWGAVWFALIFQYDTDRGNVLIPWFLPLVVLTTALNTVFTHCFFAHRIYLLSNRNWFMVVPVLVLTLFRLGCACVTASRMFLFTDFTSFRINARWVFSLGLAVSATLDILITSTLVYLFRGNRRGTERMNHVIDRLILYGVEAGSLTSLGTVLSMLFWLVAPHNLIFLGIYFVIEKLYANSLLATLNTRNSIRQAHTVTMSISKDIVPVIPRALTMSRPGAMVYLESRGQRVQIAGDSSEDTDNPADLSKDSLGGVQINVNVETETHVQSIQSLVSQTSSLRPSSQRIP</sequence>
<feature type="domain" description="DUF6534" evidence="2">
    <location>
        <begin position="163"/>
        <end position="250"/>
    </location>
</feature>